<comment type="subcellular location">
    <subcellularLocation>
        <location evidence="1 4">Bacterial flagellum basal body</location>
    </subcellularLocation>
</comment>
<evidence type="ECO:0000259" key="7">
    <source>
        <dbReference type="Pfam" id="PF22692"/>
    </source>
</evidence>
<sequence>MVSGIQHAVQGMTLQTQRQDQIANNLANVNTTGYKRRDLFASSIEKHLQDDRGRVSGQRVLRADETYTDFSDGVVEQTGNPLDFAIQGEGFFSVMRPSGVAYTRDGSFSLDQEGFLITGSGDRVFGDSGFIKVDPEGGELNVLQDGTVLQDNVEIDRLRISDFPRPYKMLGVGDNYYRPEADGTGKNVSSPLRSGFEIQQGYLERSNVNPVHEMTGMISSHRVYEATAKAMQSQDETLDKAVNTVGRVQ</sequence>
<dbReference type="NCBIfam" id="TIGR02490">
    <property type="entry name" value="flgF"/>
    <property type="match status" value="1"/>
</dbReference>
<feature type="domain" description="Flagellar basal-body/hook protein C-terminal" evidence="6">
    <location>
        <begin position="199"/>
        <end position="243"/>
    </location>
</feature>
<reference evidence="8 9" key="1">
    <citation type="journal article" date="2013" name="Environ. Microbiol.">
        <title>Genome analysis of Chitinivibrio alkaliphilus gen. nov., sp. nov., a novel extremely haloalkaliphilic anaerobic chitinolytic bacterium from the candidate phylum Termite Group 3.</title>
        <authorList>
            <person name="Sorokin D.Y."/>
            <person name="Gumerov V.M."/>
            <person name="Rakitin A.L."/>
            <person name="Beletsky A.V."/>
            <person name="Damste J.S."/>
            <person name="Muyzer G."/>
            <person name="Mardanov A.V."/>
            <person name="Ravin N.V."/>
        </authorList>
    </citation>
    <scope>NUCLEOTIDE SEQUENCE [LARGE SCALE GENOMIC DNA]</scope>
    <source>
        <strain evidence="8 9">ACht1</strain>
    </source>
</reference>
<keyword evidence="8" id="KW-0282">Flagellum</keyword>
<dbReference type="STRING" id="1313304.CALK_0159"/>
<keyword evidence="9" id="KW-1185">Reference proteome</keyword>
<dbReference type="SUPFAM" id="SSF117143">
    <property type="entry name" value="Flagellar hook protein flgE"/>
    <property type="match status" value="1"/>
</dbReference>
<dbReference type="InterPro" id="IPR010930">
    <property type="entry name" value="Flg_bb/hook_C_dom"/>
</dbReference>
<dbReference type="Pfam" id="PF22692">
    <property type="entry name" value="LlgE_F_G_D1"/>
    <property type="match status" value="1"/>
</dbReference>
<dbReference type="GO" id="GO:0071978">
    <property type="term" value="P:bacterial-type flagellum-dependent swarming motility"/>
    <property type="evidence" value="ECO:0007669"/>
    <property type="project" value="TreeGrafter"/>
</dbReference>
<dbReference type="InterPro" id="IPR053967">
    <property type="entry name" value="LlgE_F_G-like_D1"/>
</dbReference>
<dbReference type="Proteomes" id="UP000017148">
    <property type="component" value="Unassembled WGS sequence"/>
</dbReference>
<keyword evidence="3 4" id="KW-0975">Bacterial flagellum</keyword>
<dbReference type="PANTHER" id="PTHR30435">
    <property type="entry name" value="FLAGELLAR PROTEIN"/>
    <property type="match status" value="1"/>
</dbReference>
<keyword evidence="8" id="KW-0966">Cell projection</keyword>
<gene>
    <name evidence="8" type="ORF">CALK_0159</name>
</gene>
<evidence type="ECO:0000256" key="1">
    <source>
        <dbReference type="ARBA" id="ARBA00004117"/>
    </source>
</evidence>
<dbReference type="InterPro" id="IPR020013">
    <property type="entry name" value="Flagellar_FlgE/F/G"/>
</dbReference>
<feature type="domain" description="Flagellar basal body rod protein N-terminal" evidence="5">
    <location>
        <begin position="5"/>
        <end position="35"/>
    </location>
</feature>
<evidence type="ECO:0000256" key="4">
    <source>
        <dbReference type="RuleBase" id="RU362116"/>
    </source>
</evidence>
<dbReference type="RefSeq" id="WP_022635719.1">
    <property type="nucleotide sequence ID" value="NZ_ASJR01000001.1"/>
</dbReference>
<dbReference type="eggNOG" id="COG4786">
    <property type="taxonomic scope" value="Bacteria"/>
</dbReference>
<dbReference type="NCBIfam" id="TIGR03506">
    <property type="entry name" value="FlgEFG_subfam"/>
    <property type="match status" value="1"/>
</dbReference>
<dbReference type="EMBL" id="ASJR01000001">
    <property type="protein sequence ID" value="ERP39359.1"/>
    <property type="molecule type" value="Genomic_DNA"/>
</dbReference>
<dbReference type="InterPro" id="IPR012836">
    <property type="entry name" value="FlgF"/>
</dbReference>
<evidence type="ECO:0000313" key="9">
    <source>
        <dbReference type="Proteomes" id="UP000017148"/>
    </source>
</evidence>
<evidence type="ECO:0000259" key="6">
    <source>
        <dbReference type="Pfam" id="PF06429"/>
    </source>
</evidence>
<comment type="caution">
    <text evidence="8">The sequence shown here is derived from an EMBL/GenBank/DDBJ whole genome shotgun (WGS) entry which is preliminary data.</text>
</comment>
<evidence type="ECO:0000259" key="5">
    <source>
        <dbReference type="Pfam" id="PF00460"/>
    </source>
</evidence>
<evidence type="ECO:0000313" key="8">
    <source>
        <dbReference type="EMBL" id="ERP39359.1"/>
    </source>
</evidence>
<dbReference type="OrthoDB" id="9800375at2"/>
<protein>
    <submittedName>
        <fullName evidence="8">Flagellar basal-body rod protein FlgF</fullName>
    </submittedName>
</protein>
<feature type="domain" description="Flagellar hook protein FlgE/F/G-like D1" evidence="7">
    <location>
        <begin position="85"/>
        <end position="148"/>
    </location>
</feature>
<keyword evidence="8" id="KW-0969">Cilium</keyword>
<dbReference type="PATRIC" id="fig|1313304.3.peg.147"/>
<evidence type="ECO:0000256" key="3">
    <source>
        <dbReference type="ARBA" id="ARBA00023143"/>
    </source>
</evidence>
<dbReference type="GO" id="GO:0030694">
    <property type="term" value="C:bacterial-type flagellum basal body, rod"/>
    <property type="evidence" value="ECO:0007669"/>
    <property type="project" value="InterPro"/>
</dbReference>
<dbReference type="Pfam" id="PF06429">
    <property type="entry name" value="Flg_bbr_C"/>
    <property type="match status" value="1"/>
</dbReference>
<accession>U7DAD4</accession>
<evidence type="ECO:0000256" key="2">
    <source>
        <dbReference type="ARBA" id="ARBA00009677"/>
    </source>
</evidence>
<dbReference type="InterPro" id="IPR037925">
    <property type="entry name" value="FlgE/F/G-like"/>
</dbReference>
<name>U7DAD4_9BACT</name>
<organism evidence="8 9">
    <name type="scientific">Chitinivibrio alkaliphilus ACht1</name>
    <dbReference type="NCBI Taxonomy" id="1313304"/>
    <lineage>
        <taxon>Bacteria</taxon>
        <taxon>Pseudomonadati</taxon>
        <taxon>Fibrobacterota</taxon>
        <taxon>Chitinivibrionia</taxon>
        <taxon>Chitinivibrionales</taxon>
        <taxon>Chitinivibrionaceae</taxon>
        <taxon>Chitinivibrio</taxon>
    </lineage>
</organism>
<dbReference type="PANTHER" id="PTHR30435:SF19">
    <property type="entry name" value="FLAGELLAR BASAL-BODY ROD PROTEIN FLGG"/>
    <property type="match status" value="1"/>
</dbReference>
<proteinExistence type="inferred from homology"/>
<dbReference type="InterPro" id="IPR001444">
    <property type="entry name" value="Flag_bb_rod_N"/>
</dbReference>
<comment type="similarity">
    <text evidence="2 4">Belongs to the flagella basal body rod proteins family.</text>
</comment>
<dbReference type="AlphaFoldDB" id="U7DAD4"/>
<dbReference type="Pfam" id="PF00460">
    <property type="entry name" value="Flg_bb_rod"/>
    <property type="match status" value="1"/>
</dbReference>